<evidence type="ECO:0000256" key="1">
    <source>
        <dbReference type="SAM" id="MobiDB-lite"/>
    </source>
</evidence>
<feature type="compositionally biased region" description="Polar residues" evidence="1">
    <location>
        <begin position="319"/>
        <end position="330"/>
    </location>
</feature>
<reference evidence="2 3" key="1">
    <citation type="submission" date="2014-04" db="EMBL/GenBank/DDBJ databases">
        <authorList>
            <consortium name="DOE Joint Genome Institute"/>
            <person name="Kuo A."/>
            <person name="Kohler A."/>
            <person name="Costa M.D."/>
            <person name="Nagy L.G."/>
            <person name="Floudas D."/>
            <person name="Copeland A."/>
            <person name="Barry K.W."/>
            <person name="Cichocki N."/>
            <person name="Veneault-Fourrey C."/>
            <person name="LaButti K."/>
            <person name="Lindquist E.A."/>
            <person name="Lipzen A."/>
            <person name="Lundell T."/>
            <person name="Morin E."/>
            <person name="Murat C."/>
            <person name="Sun H."/>
            <person name="Tunlid A."/>
            <person name="Henrissat B."/>
            <person name="Grigoriev I.V."/>
            <person name="Hibbett D.S."/>
            <person name="Martin F."/>
            <person name="Nordberg H.P."/>
            <person name="Cantor M.N."/>
            <person name="Hua S.X."/>
        </authorList>
    </citation>
    <scope>NUCLEOTIDE SEQUENCE [LARGE SCALE GENOMIC DNA]</scope>
    <source>
        <strain evidence="2 3">441</strain>
    </source>
</reference>
<proteinExistence type="predicted"/>
<dbReference type="EMBL" id="KN833731">
    <property type="protein sequence ID" value="KIK23088.1"/>
    <property type="molecule type" value="Genomic_DNA"/>
</dbReference>
<protein>
    <submittedName>
        <fullName evidence="2">Uncharacterized protein</fullName>
    </submittedName>
</protein>
<feature type="region of interest" description="Disordered" evidence="1">
    <location>
        <begin position="174"/>
        <end position="197"/>
    </location>
</feature>
<sequence length="608" mass="65143">MVAATASARTSQGQGRLSARRGSVSAPDPLGKHANVNDDPNRSTCSKLTIVRVVDPAQALSSVPEPPSSPGLHHRRSSRRHGSSSSQSGNDSRLSFAISSFAPTSPTQTHPPSPSFTAQNSVRTGSSPSSSPRLRPSSPSGFTRRHSTSSSPAYSRPHLSPEQLMELARQSHNPRFVPQSNPATSPTSLTPSTASPTFTPLPPDVYLPFIDRPSEVTALLSTPPTAKLFSLLAQTFPQRGSETEGREEDVFTVNPSSWTFELLRVWLATVDRVAANDSLWVRNARKCILAHSELIWERLKGALGVPPELELEEDEHNQSCEGATSLSCSEMESAKDEIDVPAPSASPRPSFQSENVVIEPIFATPSSIPFTLSTPSHPPPLSLGASLAQSTSTTQGDGLQDIGEEGEEEDNCDNSTPQRDSKTVEPETQIHGLSISTDPVPSSPARASFGLSLPSSPTIGSPVADGNIMELELPTSPLRCRSRTDSRDSVSNYMRPTSRSSARRDFAYHSSTSDLGDYDSERVYDPVGDRVPGNPLFPSNFARLALGPTLRANNPSLRSSHTAPTFPRFARWTPGGRPPSWTEGWDSVKHEYAATVASGSSIGVGDGE</sequence>
<feature type="compositionally biased region" description="Low complexity" evidence="1">
    <location>
        <begin position="182"/>
        <end position="197"/>
    </location>
</feature>
<evidence type="ECO:0000313" key="3">
    <source>
        <dbReference type="Proteomes" id="UP000054018"/>
    </source>
</evidence>
<feature type="compositionally biased region" description="Low complexity" evidence="1">
    <location>
        <begin position="126"/>
        <end position="140"/>
    </location>
</feature>
<accession>A0A0C9ZTU9</accession>
<dbReference type="OrthoDB" id="2591449at2759"/>
<feature type="region of interest" description="Disordered" evidence="1">
    <location>
        <begin position="1"/>
        <end position="158"/>
    </location>
</feature>
<dbReference type="Proteomes" id="UP000054018">
    <property type="component" value="Unassembled WGS sequence"/>
</dbReference>
<feature type="compositionally biased region" description="Polar residues" evidence="1">
    <location>
        <begin position="116"/>
        <end position="125"/>
    </location>
</feature>
<reference evidence="3" key="2">
    <citation type="submission" date="2015-01" db="EMBL/GenBank/DDBJ databases">
        <title>Evolutionary Origins and Diversification of the Mycorrhizal Mutualists.</title>
        <authorList>
            <consortium name="DOE Joint Genome Institute"/>
            <consortium name="Mycorrhizal Genomics Consortium"/>
            <person name="Kohler A."/>
            <person name="Kuo A."/>
            <person name="Nagy L.G."/>
            <person name="Floudas D."/>
            <person name="Copeland A."/>
            <person name="Barry K.W."/>
            <person name="Cichocki N."/>
            <person name="Veneault-Fourrey C."/>
            <person name="LaButti K."/>
            <person name="Lindquist E.A."/>
            <person name="Lipzen A."/>
            <person name="Lundell T."/>
            <person name="Morin E."/>
            <person name="Murat C."/>
            <person name="Riley R."/>
            <person name="Ohm R."/>
            <person name="Sun H."/>
            <person name="Tunlid A."/>
            <person name="Henrissat B."/>
            <person name="Grigoriev I.V."/>
            <person name="Hibbett D.S."/>
            <person name="Martin F."/>
        </authorList>
    </citation>
    <scope>NUCLEOTIDE SEQUENCE [LARGE SCALE GENOMIC DNA]</scope>
    <source>
        <strain evidence="3">441</strain>
    </source>
</reference>
<organism evidence="2 3">
    <name type="scientific">Pisolithus microcarpus 441</name>
    <dbReference type="NCBI Taxonomy" id="765257"/>
    <lineage>
        <taxon>Eukaryota</taxon>
        <taxon>Fungi</taxon>
        <taxon>Dikarya</taxon>
        <taxon>Basidiomycota</taxon>
        <taxon>Agaricomycotina</taxon>
        <taxon>Agaricomycetes</taxon>
        <taxon>Agaricomycetidae</taxon>
        <taxon>Boletales</taxon>
        <taxon>Sclerodermatineae</taxon>
        <taxon>Pisolithaceae</taxon>
        <taxon>Pisolithus</taxon>
    </lineage>
</organism>
<feature type="compositionally biased region" description="Polar residues" evidence="1">
    <location>
        <begin position="387"/>
        <end position="397"/>
    </location>
</feature>
<evidence type="ECO:0000313" key="2">
    <source>
        <dbReference type="EMBL" id="KIK23088.1"/>
    </source>
</evidence>
<gene>
    <name evidence="2" type="ORF">PISMIDRAFT_474501</name>
</gene>
<name>A0A0C9ZTU9_9AGAM</name>
<feature type="region of interest" description="Disordered" evidence="1">
    <location>
        <begin position="311"/>
        <end position="351"/>
    </location>
</feature>
<dbReference type="STRING" id="765257.A0A0C9ZTU9"/>
<dbReference type="HOGENOM" id="CLU_014635_0_0_1"/>
<dbReference type="AlphaFoldDB" id="A0A0C9ZTU9"/>
<feature type="compositionally biased region" description="Polar residues" evidence="1">
    <location>
        <begin position="489"/>
        <end position="500"/>
    </location>
</feature>
<feature type="compositionally biased region" description="Acidic residues" evidence="1">
    <location>
        <begin position="402"/>
        <end position="412"/>
    </location>
</feature>
<feature type="region of interest" description="Disordered" evidence="1">
    <location>
        <begin position="479"/>
        <end position="503"/>
    </location>
</feature>
<keyword evidence="3" id="KW-1185">Reference proteome</keyword>
<feature type="compositionally biased region" description="Low complexity" evidence="1">
    <location>
        <begin position="83"/>
        <end position="95"/>
    </location>
</feature>
<feature type="region of interest" description="Disordered" evidence="1">
    <location>
        <begin position="369"/>
        <end position="455"/>
    </location>
</feature>
<feature type="compositionally biased region" description="Basic residues" evidence="1">
    <location>
        <begin position="72"/>
        <end position="82"/>
    </location>
</feature>